<name>K9W943_9CYAN</name>
<organism evidence="2 3">
    <name type="scientific">Allocoleopsis franciscana PCC 7113</name>
    <dbReference type="NCBI Taxonomy" id="1173027"/>
    <lineage>
        <taxon>Bacteria</taxon>
        <taxon>Bacillati</taxon>
        <taxon>Cyanobacteriota</taxon>
        <taxon>Cyanophyceae</taxon>
        <taxon>Coleofasciculales</taxon>
        <taxon>Coleofasciculaceae</taxon>
        <taxon>Allocoleopsis</taxon>
        <taxon>Allocoleopsis franciscana</taxon>
    </lineage>
</organism>
<sequence>MNREKDSDLRQLESELPSLTAEIQALAHRHQGNSRALLALLRALEQTHRDIHEGLFQASLPSNRQQLYALLRDIEESGGWPYIERMRLRSFLSNLPDFGIQATDTSSEE</sequence>
<dbReference type="AlphaFoldDB" id="K9W943"/>
<keyword evidence="1" id="KW-0175">Coiled coil</keyword>
<evidence type="ECO:0000256" key="1">
    <source>
        <dbReference type="SAM" id="Coils"/>
    </source>
</evidence>
<dbReference type="eggNOG" id="ENOG50330B3">
    <property type="taxonomic scope" value="Bacteria"/>
</dbReference>
<dbReference type="KEGG" id="mic:Mic7113_0087"/>
<gene>
    <name evidence="2" type="ORF">Mic7113_0087</name>
</gene>
<dbReference type="HOGENOM" id="CLU_151356_0_0_3"/>
<dbReference type="RefSeq" id="WP_015180191.1">
    <property type="nucleotide sequence ID" value="NC_019738.1"/>
</dbReference>
<dbReference type="Proteomes" id="UP000010471">
    <property type="component" value="Chromosome"/>
</dbReference>
<proteinExistence type="predicted"/>
<keyword evidence="3" id="KW-1185">Reference proteome</keyword>
<evidence type="ECO:0000313" key="3">
    <source>
        <dbReference type="Proteomes" id="UP000010471"/>
    </source>
</evidence>
<dbReference type="EMBL" id="CP003630">
    <property type="protein sequence ID" value="AFZ16027.1"/>
    <property type="molecule type" value="Genomic_DNA"/>
</dbReference>
<reference evidence="2 3" key="1">
    <citation type="submission" date="2012-06" db="EMBL/GenBank/DDBJ databases">
        <title>Finished chromosome of genome of Microcoleus sp. PCC 7113.</title>
        <authorList>
            <consortium name="US DOE Joint Genome Institute"/>
            <person name="Gugger M."/>
            <person name="Coursin T."/>
            <person name="Rippka R."/>
            <person name="Tandeau De Marsac N."/>
            <person name="Huntemann M."/>
            <person name="Wei C.-L."/>
            <person name="Han J."/>
            <person name="Detter J.C."/>
            <person name="Han C."/>
            <person name="Tapia R."/>
            <person name="Chen A."/>
            <person name="Kyrpides N."/>
            <person name="Mavromatis K."/>
            <person name="Markowitz V."/>
            <person name="Szeto E."/>
            <person name="Ivanova N."/>
            <person name="Pagani I."/>
            <person name="Pati A."/>
            <person name="Goodwin L."/>
            <person name="Nordberg H.P."/>
            <person name="Cantor M.N."/>
            <person name="Hua S.X."/>
            <person name="Woyke T."/>
            <person name="Kerfeld C.A."/>
        </authorList>
    </citation>
    <scope>NUCLEOTIDE SEQUENCE [LARGE SCALE GENOMIC DNA]</scope>
    <source>
        <strain evidence="2 3">PCC 7113</strain>
    </source>
</reference>
<dbReference type="STRING" id="1173027.Mic7113_0087"/>
<evidence type="ECO:0000313" key="2">
    <source>
        <dbReference type="EMBL" id="AFZ16027.1"/>
    </source>
</evidence>
<protein>
    <submittedName>
        <fullName evidence="2">Uncharacterized protein</fullName>
    </submittedName>
</protein>
<dbReference type="OrthoDB" id="516113at2"/>
<dbReference type="PATRIC" id="fig|1173027.3.peg.91"/>
<accession>K9W943</accession>
<feature type="coiled-coil region" evidence="1">
    <location>
        <begin position="2"/>
        <end position="29"/>
    </location>
</feature>